<name>A0A2N5NBC7_9BACL</name>
<dbReference type="Gene3D" id="3.40.50.300">
    <property type="entry name" value="P-loop containing nucleotide triphosphate hydrolases"/>
    <property type="match status" value="1"/>
</dbReference>
<comment type="caution">
    <text evidence="3">The sequence shown here is derived from an EMBL/GenBank/DDBJ whole genome shotgun (WGS) entry which is preliminary data.</text>
</comment>
<dbReference type="InterPro" id="IPR027417">
    <property type="entry name" value="P-loop_NTPase"/>
</dbReference>
<dbReference type="Proteomes" id="UP000234789">
    <property type="component" value="Unassembled WGS sequence"/>
</dbReference>
<dbReference type="PANTHER" id="PTHR30121:SF6">
    <property type="entry name" value="SLR6007 PROTEIN"/>
    <property type="match status" value="1"/>
</dbReference>
<organism evidence="3 4">
    <name type="scientific">Paenibacillus pasadenensis</name>
    <dbReference type="NCBI Taxonomy" id="217090"/>
    <lineage>
        <taxon>Bacteria</taxon>
        <taxon>Bacillati</taxon>
        <taxon>Bacillota</taxon>
        <taxon>Bacilli</taxon>
        <taxon>Bacillales</taxon>
        <taxon>Paenibacillaceae</taxon>
        <taxon>Paenibacillus</taxon>
    </lineage>
</organism>
<dbReference type="NCBIfam" id="NF045971">
    <property type="entry name" value="conju_CD1110"/>
    <property type="match status" value="1"/>
</dbReference>
<feature type="domain" description="TraG P-loop" evidence="2">
    <location>
        <begin position="596"/>
        <end position="736"/>
    </location>
</feature>
<feature type="domain" description="Helicase HerA central" evidence="1">
    <location>
        <begin position="433"/>
        <end position="498"/>
    </location>
</feature>
<dbReference type="EMBL" id="NFEZ01000003">
    <property type="protein sequence ID" value="PLT47623.1"/>
    <property type="molecule type" value="Genomic_DNA"/>
</dbReference>
<dbReference type="InterPro" id="IPR002789">
    <property type="entry name" value="HerA_central"/>
</dbReference>
<evidence type="ECO:0000259" key="1">
    <source>
        <dbReference type="Pfam" id="PF01935"/>
    </source>
</evidence>
<dbReference type="AlphaFoldDB" id="A0A2N5NBC7"/>
<proteinExistence type="predicted"/>
<dbReference type="Pfam" id="PF01935">
    <property type="entry name" value="DUF87"/>
    <property type="match status" value="1"/>
</dbReference>
<evidence type="ECO:0000313" key="3">
    <source>
        <dbReference type="EMBL" id="PLT47623.1"/>
    </source>
</evidence>
<dbReference type="SUPFAM" id="SSF52540">
    <property type="entry name" value="P-loop containing nucleoside triphosphate hydrolases"/>
    <property type="match status" value="1"/>
</dbReference>
<dbReference type="Pfam" id="PF19044">
    <property type="entry name" value="P-loop_TraG"/>
    <property type="match status" value="1"/>
</dbReference>
<dbReference type="InterPro" id="IPR043964">
    <property type="entry name" value="P-loop_TraG"/>
</dbReference>
<evidence type="ECO:0000259" key="2">
    <source>
        <dbReference type="Pfam" id="PF19044"/>
    </source>
</evidence>
<gene>
    <name evidence="3" type="ORF">B8V81_1847</name>
</gene>
<reference evidence="3 4" key="1">
    <citation type="submission" date="2017-05" db="EMBL/GenBank/DDBJ databases">
        <title>Functional genome analysis of Paenibacillus pasadenensis strain R16: insights on endophytic life style and antifungal activity.</title>
        <authorList>
            <person name="Passera A."/>
            <person name="Marcolungo L."/>
            <person name="Casati P."/>
            <person name="Brasca M."/>
            <person name="Quaglino F."/>
            <person name="Delledonne M."/>
        </authorList>
    </citation>
    <scope>NUCLEOTIDE SEQUENCE [LARGE SCALE GENOMIC DNA]</scope>
    <source>
        <strain evidence="3 4">R16</strain>
    </source>
</reference>
<evidence type="ECO:0000313" key="4">
    <source>
        <dbReference type="Proteomes" id="UP000234789"/>
    </source>
</evidence>
<keyword evidence="4" id="KW-1185">Reference proteome</keyword>
<evidence type="ECO:0008006" key="5">
    <source>
        <dbReference type="Google" id="ProtNLM"/>
    </source>
</evidence>
<sequence length="768" mass="87397">MKQDKERSVIPKSVQQAIPIRAIWPDGIFAVGNKFSKSFRFADINYAVASREDKETMFLSYSELLNSFDSGATTKITIHNRRLNQADVERSILIPLQHDGLDVYRQEYNDMLLGKATDGNTNGTIQEKYITISVVKKNVDEARHYFARVGTELTAHFSRLGSKCTELDATDRLRILHDFFRIGEEADFRFDMQEMMRKGHDFKDYICPDTFEFAKDHFRMGEYYGRVIFLRDYASYIKDSMVAELCDLNRNLLLSLDVIPIPTDEAVREVENRLLGVETNITNWQRRQNRNNNFSAVIPYDMEQQRKESKEFLSDLTTRDQRMMFGLLTMVHVADSKEQLDSDTETLLTTARKHLCQFSTLSYQQMDGLNTVLPYGLRKVHALRTLTTESTAVFIPFRAQEIVHPDGIYYGQNIISKNMVVANRKQLLNGNSFILGVSGSGKSFAAKREIVNQILASDDDIILIDPEREYSALVNALGGETIHISATSSNHINAMDMNRDYGDGANPIILKSEFVLSLCEQLTGGHQLGAKEKSLIDRCTAAVYRKYLRSNYKGQPPTLQDFRAELLKQAETEAQDIALAIELFTSGSLNTFAQSTNVNVHNRLICYDILDLGKQLLPIGMLVVLDNILNRITQNRARGKNTFIFIDEIYLLFQHEYSSNFLFTLWKRVRKYGAFCTGITQNVDDLLQSHTARTMLANSEFIVMLNQASTDRMELAELLNISDLQLSYITNVDAGNGLMKVGSSLVPFTDKFPRHTKLYGLMTTKPGE</sequence>
<dbReference type="Gene3D" id="1.10.8.730">
    <property type="match status" value="1"/>
</dbReference>
<accession>A0A2N5NBC7</accession>
<dbReference type="PANTHER" id="PTHR30121">
    <property type="entry name" value="UNCHARACTERIZED PROTEIN YJGR-RELATED"/>
    <property type="match status" value="1"/>
</dbReference>
<dbReference type="InterPro" id="IPR051162">
    <property type="entry name" value="T4SS_component"/>
</dbReference>
<protein>
    <recommendedName>
        <fullName evidence="5">TrsE-like protein</fullName>
    </recommendedName>
</protein>